<keyword evidence="1" id="KW-0472">Membrane</keyword>
<keyword evidence="1" id="KW-0812">Transmembrane</keyword>
<keyword evidence="1" id="KW-1133">Transmembrane helix</keyword>
<comment type="caution">
    <text evidence="2">The sequence shown here is derived from an EMBL/GenBank/DDBJ whole genome shotgun (WGS) entry which is preliminary data.</text>
</comment>
<accession>A0ABW7MP08</accession>
<evidence type="ECO:0000313" key="3">
    <source>
        <dbReference type="Proteomes" id="UP001610104"/>
    </source>
</evidence>
<organism evidence="2 3">
    <name type="scientific">Gaetbulibacter aquiaggeris</name>
    <dbReference type="NCBI Taxonomy" id="1735373"/>
    <lineage>
        <taxon>Bacteria</taxon>
        <taxon>Pseudomonadati</taxon>
        <taxon>Bacteroidota</taxon>
        <taxon>Flavobacteriia</taxon>
        <taxon>Flavobacteriales</taxon>
        <taxon>Flavobacteriaceae</taxon>
        <taxon>Gaetbulibacter</taxon>
    </lineage>
</organism>
<reference evidence="2 3" key="1">
    <citation type="submission" date="2024-02" db="EMBL/GenBank/DDBJ databases">
        <title>A Gaetbulibacter species isolated from tidal flats and genomic insights of their niches.</title>
        <authorList>
            <person name="Ye Y."/>
        </authorList>
    </citation>
    <scope>NUCLEOTIDE SEQUENCE [LARGE SCALE GENOMIC DNA]</scope>
    <source>
        <strain evidence="2 3">KEM-8</strain>
    </source>
</reference>
<protein>
    <submittedName>
        <fullName evidence="2">Uncharacterized protein</fullName>
    </submittedName>
</protein>
<dbReference type="Proteomes" id="UP001610104">
    <property type="component" value="Unassembled WGS sequence"/>
</dbReference>
<evidence type="ECO:0000313" key="2">
    <source>
        <dbReference type="EMBL" id="MFH6768359.1"/>
    </source>
</evidence>
<gene>
    <name evidence="2" type="ORF">V8G56_06405</name>
</gene>
<evidence type="ECO:0000256" key="1">
    <source>
        <dbReference type="SAM" id="Phobius"/>
    </source>
</evidence>
<name>A0ABW7MP08_9FLAO</name>
<feature type="transmembrane region" description="Helical" evidence="1">
    <location>
        <begin position="36"/>
        <end position="59"/>
    </location>
</feature>
<feature type="transmembrane region" description="Helical" evidence="1">
    <location>
        <begin position="6"/>
        <end position="24"/>
    </location>
</feature>
<dbReference type="EMBL" id="JBAWKC010000002">
    <property type="protein sequence ID" value="MFH6768359.1"/>
    <property type="molecule type" value="Genomic_DNA"/>
</dbReference>
<keyword evidence="3" id="KW-1185">Reference proteome</keyword>
<sequence>MDNSIFLYVAVLIGLIIIGAKKGCDKGSSKHKTFWRVTMILSIILALPLLAVLSLGLIMNASGIVNPMTAV</sequence>
<dbReference type="RefSeq" id="WP_395437609.1">
    <property type="nucleotide sequence ID" value="NZ_JBAWKC010000002.1"/>
</dbReference>
<proteinExistence type="predicted"/>